<protein>
    <submittedName>
        <fullName evidence="2">Uncharacterized protein</fullName>
    </submittedName>
</protein>
<reference evidence="2 3" key="1">
    <citation type="submission" date="2022-01" db="EMBL/GenBank/DDBJ databases">
        <title>Collection of gut derived symbiotic bacterial strains cultured from healthy donors.</title>
        <authorList>
            <person name="Lin H."/>
            <person name="Kohout C."/>
            <person name="Waligurski E."/>
            <person name="Pamer E.G."/>
        </authorList>
    </citation>
    <scope>NUCLEOTIDE SEQUENCE [LARGE SCALE GENOMIC DNA]</scope>
    <source>
        <strain evidence="2 3">DFI.7.58</strain>
    </source>
</reference>
<dbReference type="PROSITE" id="PS00430">
    <property type="entry name" value="TONB_DEPENDENT_REC_1"/>
    <property type="match status" value="1"/>
</dbReference>
<evidence type="ECO:0000313" key="3">
    <source>
        <dbReference type="Proteomes" id="UP001298681"/>
    </source>
</evidence>
<organism evidence="2 3">
    <name type="scientific">Anaeromassilibacillus senegalensis</name>
    <dbReference type="NCBI Taxonomy" id="1673717"/>
    <lineage>
        <taxon>Bacteria</taxon>
        <taxon>Bacillati</taxon>
        <taxon>Bacillota</taxon>
        <taxon>Clostridia</taxon>
        <taxon>Eubacteriales</taxon>
        <taxon>Acutalibacteraceae</taxon>
        <taxon>Anaeromassilibacillus</taxon>
    </lineage>
</organism>
<sequence length="100" mass="11456">MSIDNIISIIISILGSSVVTLILSTFIFTPKQEKQKYIFDEKKRAYDSIVVFAQIVLYPKEAKYSLGVTRYNIQELSDKENVNNALNDFKDGYPKDKTNN</sequence>
<keyword evidence="1" id="KW-0812">Transmembrane</keyword>
<proteinExistence type="predicted"/>
<keyword evidence="1" id="KW-1133">Transmembrane helix</keyword>
<dbReference type="EMBL" id="JAKNHQ010000001">
    <property type="protein sequence ID" value="MCG4609421.1"/>
    <property type="molecule type" value="Genomic_DNA"/>
</dbReference>
<keyword evidence="3" id="KW-1185">Reference proteome</keyword>
<evidence type="ECO:0000313" key="2">
    <source>
        <dbReference type="EMBL" id="MCG4609421.1"/>
    </source>
</evidence>
<name>A0ABS9MF98_9FIRM</name>
<keyword evidence="1" id="KW-0472">Membrane</keyword>
<dbReference type="InterPro" id="IPR010916">
    <property type="entry name" value="TonB_box_CS"/>
</dbReference>
<evidence type="ECO:0000256" key="1">
    <source>
        <dbReference type="SAM" id="Phobius"/>
    </source>
</evidence>
<gene>
    <name evidence="2" type="ORF">L0P57_00475</name>
</gene>
<comment type="caution">
    <text evidence="2">The sequence shown here is derived from an EMBL/GenBank/DDBJ whole genome shotgun (WGS) entry which is preliminary data.</text>
</comment>
<feature type="transmembrane region" description="Helical" evidence="1">
    <location>
        <begin position="6"/>
        <end position="28"/>
    </location>
</feature>
<accession>A0ABS9MF98</accession>
<dbReference type="Proteomes" id="UP001298681">
    <property type="component" value="Unassembled WGS sequence"/>
</dbReference>
<dbReference type="RefSeq" id="WP_237966235.1">
    <property type="nucleotide sequence ID" value="NZ_JAKNHQ010000001.1"/>
</dbReference>